<dbReference type="EMBL" id="JAOQJX010000001">
    <property type="protein sequence ID" value="MCU6746198.1"/>
    <property type="molecule type" value="Genomic_DNA"/>
</dbReference>
<reference evidence="2 3" key="1">
    <citation type="journal article" date="2021" name="ISME Commun">
        <title>Automated analysis of genomic sequences facilitates high-throughput and comprehensive description of bacteria.</title>
        <authorList>
            <person name="Hitch T.C.A."/>
        </authorList>
    </citation>
    <scope>NUCLEOTIDE SEQUENCE [LARGE SCALE GENOMIC DNA]</scope>
    <source>
        <strain evidence="2 3">H2_18</strain>
    </source>
</reference>
<sequence length="284" mass="32914">MEDLTFGEQVKIILGRKGMTIKELAEQIEEQTGKKMSRQNLTQRLGRDNFQEQDMRMIAGILGCSFQLSILAKETAQHPQEETAKKETAVQDNTEPLAILPAEESTADREERDMTIGELYEIHQELDELEKEAKAGEPAETLREELENTGKKEKFPTGGIFFRKKEKASLEKERQHADQNHRNAADREEKVSVGKTYEKAEDFEPVLRHNDEAEDRELGEVNPYTGREYQSNSVRMHPTRIGYVQVYDRKTHKWTDMTEWAFLGYQERMKALLGKSYEPPIYLD</sequence>
<accession>A0ABT2T7F8</accession>
<feature type="region of interest" description="Disordered" evidence="1">
    <location>
        <begin position="131"/>
        <end position="193"/>
    </location>
</feature>
<feature type="compositionally biased region" description="Basic and acidic residues" evidence="1">
    <location>
        <begin position="131"/>
        <end position="155"/>
    </location>
</feature>
<protein>
    <recommendedName>
        <fullName evidence="4">HTH cro/C1-type domain-containing protein</fullName>
    </recommendedName>
</protein>
<gene>
    <name evidence="2" type="ORF">OCV51_00735</name>
</gene>
<evidence type="ECO:0008006" key="4">
    <source>
        <dbReference type="Google" id="ProtNLM"/>
    </source>
</evidence>
<dbReference type="Proteomes" id="UP001652394">
    <property type="component" value="Unassembled WGS sequence"/>
</dbReference>
<proteinExistence type="predicted"/>
<dbReference type="RefSeq" id="WP_059067622.1">
    <property type="nucleotide sequence ID" value="NZ_JAOQJX010000001.1"/>
</dbReference>
<feature type="compositionally biased region" description="Basic and acidic residues" evidence="1">
    <location>
        <begin position="167"/>
        <end position="193"/>
    </location>
</feature>
<evidence type="ECO:0000313" key="3">
    <source>
        <dbReference type="Proteomes" id="UP001652394"/>
    </source>
</evidence>
<organism evidence="2 3">
    <name type="scientific">Faecalicatena acetigenes</name>
    <dbReference type="NCBI Taxonomy" id="2981790"/>
    <lineage>
        <taxon>Bacteria</taxon>
        <taxon>Bacillati</taxon>
        <taxon>Bacillota</taxon>
        <taxon>Clostridia</taxon>
        <taxon>Lachnospirales</taxon>
        <taxon>Lachnospiraceae</taxon>
        <taxon>Faecalicatena</taxon>
    </lineage>
</organism>
<evidence type="ECO:0000313" key="2">
    <source>
        <dbReference type="EMBL" id="MCU6746198.1"/>
    </source>
</evidence>
<name>A0ABT2T7F8_9FIRM</name>
<keyword evidence="3" id="KW-1185">Reference proteome</keyword>
<comment type="caution">
    <text evidence="2">The sequence shown here is derived from an EMBL/GenBank/DDBJ whole genome shotgun (WGS) entry which is preliminary data.</text>
</comment>
<evidence type="ECO:0000256" key="1">
    <source>
        <dbReference type="SAM" id="MobiDB-lite"/>
    </source>
</evidence>